<organism evidence="8 9">
    <name type="scientific">Paracraurococcus lichenis</name>
    <dbReference type="NCBI Taxonomy" id="3064888"/>
    <lineage>
        <taxon>Bacteria</taxon>
        <taxon>Pseudomonadati</taxon>
        <taxon>Pseudomonadota</taxon>
        <taxon>Alphaproteobacteria</taxon>
        <taxon>Acetobacterales</taxon>
        <taxon>Roseomonadaceae</taxon>
        <taxon>Paracraurococcus</taxon>
    </lineage>
</organism>
<dbReference type="InterPro" id="IPR050330">
    <property type="entry name" value="Bact_OuterMem_StrucFunc"/>
</dbReference>
<dbReference type="Pfam" id="PF00691">
    <property type="entry name" value="OmpA"/>
    <property type="match status" value="1"/>
</dbReference>
<evidence type="ECO:0000256" key="1">
    <source>
        <dbReference type="ARBA" id="ARBA00004442"/>
    </source>
</evidence>
<feature type="region of interest" description="Disordered" evidence="5">
    <location>
        <begin position="68"/>
        <end position="109"/>
    </location>
</feature>
<keyword evidence="6" id="KW-0732">Signal</keyword>
<evidence type="ECO:0000256" key="6">
    <source>
        <dbReference type="SAM" id="SignalP"/>
    </source>
</evidence>
<protein>
    <submittedName>
        <fullName evidence="8">OmpA family protein</fullName>
    </submittedName>
</protein>
<dbReference type="InterPro" id="IPR036737">
    <property type="entry name" value="OmpA-like_sf"/>
</dbReference>
<dbReference type="InterPro" id="IPR006665">
    <property type="entry name" value="OmpA-like"/>
</dbReference>
<dbReference type="Proteomes" id="UP001243009">
    <property type="component" value="Unassembled WGS sequence"/>
</dbReference>
<evidence type="ECO:0000256" key="3">
    <source>
        <dbReference type="ARBA" id="ARBA00023237"/>
    </source>
</evidence>
<dbReference type="RefSeq" id="WP_305103002.1">
    <property type="nucleotide sequence ID" value="NZ_JAUTWS010000005.1"/>
</dbReference>
<evidence type="ECO:0000256" key="2">
    <source>
        <dbReference type="ARBA" id="ARBA00023136"/>
    </source>
</evidence>
<dbReference type="CDD" id="cd07185">
    <property type="entry name" value="OmpA_C-like"/>
    <property type="match status" value="1"/>
</dbReference>
<sequence length="243" mass="26075">MSQTRDRIAGLATLASLLLGGPAMAQTVHIFEEAPPLEMLRNIMVPESRPGLTRRIVLGQPTMPAPAQIQAPVSAPAPAPAPAPEAMAAAEPEPERTAEPAPRRPRRPAPAAVLAANGNTLPIPAPAQPQAEAPGTIGYRINFALNSDAIPASAQGFLDRLGELMREQPQVKLQVEGHTDALGPDEYNLQLSQRRAASVANYLMQRHGVELPRLVVLGLGEGQPLYENGYDPRNRRVQFVRVD</sequence>
<feature type="domain" description="OmpA-like" evidence="7">
    <location>
        <begin position="130"/>
        <end position="243"/>
    </location>
</feature>
<gene>
    <name evidence="8" type="ORF">Q7A36_07275</name>
</gene>
<name>A0ABT9DW62_9PROT</name>
<proteinExistence type="predicted"/>
<comment type="subcellular location">
    <subcellularLocation>
        <location evidence="1">Cell outer membrane</location>
    </subcellularLocation>
</comment>
<dbReference type="PRINTS" id="PR01021">
    <property type="entry name" value="OMPADOMAIN"/>
</dbReference>
<keyword evidence="2 4" id="KW-0472">Membrane</keyword>
<comment type="caution">
    <text evidence="8">The sequence shown here is derived from an EMBL/GenBank/DDBJ whole genome shotgun (WGS) entry which is preliminary data.</text>
</comment>
<dbReference type="PANTHER" id="PTHR30329:SF21">
    <property type="entry name" value="LIPOPROTEIN YIAD-RELATED"/>
    <property type="match status" value="1"/>
</dbReference>
<keyword evidence="3" id="KW-0998">Cell outer membrane</keyword>
<dbReference type="PROSITE" id="PS01068">
    <property type="entry name" value="OMPA_1"/>
    <property type="match status" value="1"/>
</dbReference>
<dbReference type="InterPro" id="IPR006664">
    <property type="entry name" value="OMP_bac"/>
</dbReference>
<feature type="compositionally biased region" description="Basic and acidic residues" evidence="5">
    <location>
        <begin position="93"/>
        <end position="102"/>
    </location>
</feature>
<evidence type="ECO:0000259" key="7">
    <source>
        <dbReference type="PROSITE" id="PS51123"/>
    </source>
</evidence>
<keyword evidence="9" id="KW-1185">Reference proteome</keyword>
<reference evidence="8 9" key="1">
    <citation type="submission" date="2023-08" db="EMBL/GenBank/DDBJ databases">
        <title>The draft genome sequence of Paracraurococcus sp. LOR1-02.</title>
        <authorList>
            <person name="Kingkaew E."/>
            <person name="Tanasupawat S."/>
        </authorList>
    </citation>
    <scope>NUCLEOTIDE SEQUENCE [LARGE SCALE GENOMIC DNA]</scope>
    <source>
        <strain evidence="8 9">LOR1-02</strain>
    </source>
</reference>
<dbReference type="InterPro" id="IPR006690">
    <property type="entry name" value="OMPA-like_CS"/>
</dbReference>
<feature type="chain" id="PRO_5046784321" evidence="6">
    <location>
        <begin position="26"/>
        <end position="243"/>
    </location>
</feature>
<dbReference type="PANTHER" id="PTHR30329">
    <property type="entry name" value="STATOR ELEMENT OF FLAGELLAR MOTOR COMPLEX"/>
    <property type="match status" value="1"/>
</dbReference>
<dbReference type="SUPFAM" id="SSF103088">
    <property type="entry name" value="OmpA-like"/>
    <property type="match status" value="1"/>
</dbReference>
<evidence type="ECO:0000313" key="8">
    <source>
        <dbReference type="EMBL" id="MDO9708136.1"/>
    </source>
</evidence>
<dbReference type="EMBL" id="JAUTWS010000005">
    <property type="protein sequence ID" value="MDO9708136.1"/>
    <property type="molecule type" value="Genomic_DNA"/>
</dbReference>
<evidence type="ECO:0000256" key="5">
    <source>
        <dbReference type="SAM" id="MobiDB-lite"/>
    </source>
</evidence>
<accession>A0ABT9DW62</accession>
<dbReference type="Gene3D" id="3.30.1330.60">
    <property type="entry name" value="OmpA-like domain"/>
    <property type="match status" value="1"/>
</dbReference>
<evidence type="ECO:0000313" key="9">
    <source>
        <dbReference type="Proteomes" id="UP001243009"/>
    </source>
</evidence>
<evidence type="ECO:0000256" key="4">
    <source>
        <dbReference type="PROSITE-ProRule" id="PRU00473"/>
    </source>
</evidence>
<feature type="signal peptide" evidence="6">
    <location>
        <begin position="1"/>
        <end position="25"/>
    </location>
</feature>
<dbReference type="PROSITE" id="PS51123">
    <property type="entry name" value="OMPA_2"/>
    <property type="match status" value="1"/>
</dbReference>